<dbReference type="SUPFAM" id="SSF64356">
    <property type="entry name" value="SNARE-like"/>
    <property type="match status" value="1"/>
</dbReference>
<dbReference type="InterPro" id="IPR016635">
    <property type="entry name" value="AP_complex_ssu"/>
</dbReference>
<dbReference type="InterPro" id="IPR000804">
    <property type="entry name" value="Clathrin_sm-chain_CS"/>
</dbReference>
<feature type="non-terminal residue" evidence="13">
    <location>
        <position position="383"/>
    </location>
</feature>
<dbReference type="OrthoDB" id="371463at2759"/>
<evidence type="ECO:0000313" key="13">
    <source>
        <dbReference type="EMBL" id="MQM16617.1"/>
    </source>
</evidence>
<evidence type="ECO:0000256" key="8">
    <source>
        <dbReference type="ARBA" id="ARBA00023329"/>
    </source>
</evidence>
<keyword evidence="8" id="KW-0968">Cytoplasmic vesicle</keyword>
<keyword evidence="14" id="KW-1185">Reference proteome</keyword>
<comment type="subunit">
    <text evidence="10">Adaptor protein complex 1 (AP-1) is a heterotetramer composed of two large adaptins (gamma-type subunit and beta-type subunit), a medium adaptin (mu-type subunit) and a small adaptin (sigma-type subunit).</text>
</comment>
<dbReference type="InterPro" id="IPR022775">
    <property type="entry name" value="AP_mu_sigma_su"/>
</dbReference>
<evidence type="ECO:0000259" key="12">
    <source>
        <dbReference type="Pfam" id="PF01217"/>
    </source>
</evidence>
<keyword evidence="6" id="KW-0333">Golgi apparatus</keyword>
<comment type="similarity">
    <text evidence="3">Belongs to the adaptor complexes small subunit family.</text>
</comment>
<evidence type="ECO:0000256" key="9">
    <source>
        <dbReference type="ARBA" id="ARBA00058887"/>
    </source>
</evidence>
<comment type="function">
    <text evidence="9">Subunit of clathrin-associated adaptor protein complex 1 that plays a role in protein sorting at the trans-Golgi network and early endosomes (TGN/EE). The AP complexes mediate the recruitment of clathrin to membranes and the recognition of sorting signals within the cytosolic tails of transmembrane cargo molecules.</text>
</comment>
<evidence type="ECO:0000256" key="6">
    <source>
        <dbReference type="ARBA" id="ARBA00023034"/>
    </source>
</evidence>
<keyword evidence="7" id="KW-0472">Membrane</keyword>
<evidence type="ECO:0000256" key="5">
    <source>
        <dbReference type="ARBA" id="ARBA00022927"/>
    </source>
</evidence>
<sequence length="383" mass="42575">GFGTRGFGRRGEICKAIAGGFGIGRDLHFGRRSEGSGGIHGRAVFCTACIHREWGDFTGCAVQALRTAVTGVGDDRTGVCRGLLLIEGKLLHLSFAAICFSSTSALPSFPAEQAAALRVPVIVEYALCDMTVMFMAFQIHFVLLISRQGKVRLTKWYSPYSQKERSKVIRELSGVILTRGPKLCNFVEWRGLKVVYKRYASLYFCMSIDADDNELEVLEIIHHFVEILDRYFGSVCELDLIFNFHKAYYILDELLIAGELQESSKKSVARLIAAQHWAYGRMVDLDHPSPWGLDVLGALVVSAVCGRPEEGLHQHYSLVLSLTTKAEHPDIIHIRSLLSLNLRRRASGLKEWSNRAAEFMDSLVETAKEQASSISSMIAQATK</sequence>
<organism evidence="13 14">
    <name type="scientific">Colocasia esculenta</name>
    <name type="common">Wild taro</name>
    <name type="synonym">Arum esculentum</name>
    <dbReference type="NCBI Taxonomy" id="4460"/>
    <lineage>
        <taxon>Eukaryota</taxon>
        <taxon>Viridiplantae</taxon>
        <taxon>Streptophyta</taxon>
        <taxon>Embryophyta</taxon>
        <taxon>Tracheophyta</taxon>
        <taxon>Spermatophyta</taxon>
        <taxon>Magnoliopsida</taxon>
        <taxon>Liliopsida</taxon>
        <taxon>Araceae</taxon>
        <taxon>Aroideae</taxon>
        <taxon>Colocasieae</taxon>
        <taxon>Colocasia</taxon>
    </lineage>
</organism>
<protein>
    <recommendedName>
        <fullName evidence="11">Adaptor AP-1 19 kDa protein</fullName>
    </recommendedName>
</protein>
<comment type="subcellular location">
    <subcellularLocation>
        <location evidence="1">Cytoplasmic vesicle</location>
        <location evidence="1">Clathrin-coated vesicle membrane</location>
        <topology evidence="1">Peripheral membrane protein</topology>
        <orientation evidence="1">Cytoplasmic side</orientation>
    </subcellularLocation>
    <subcellularLocation>
        <location evidence="2">Golgi apparatus</location>
    </subcellularLocation>
</comment>
<dbReference type="GO" id="GO:0006886">
    <property type="term" value="P:intracellular protein transport"/>
    <property type="evidence" value="ECO:0007669"/>
    <property type="project" value="InterPro"/>
</dbReference>
<keyword evidence="4" id="KW-0813">Transport</keyword>
<name>A0A843XBJ6_COLES</name>
<dbReference type="InterPro" id="IPR044733">
    <property type="entry name" value="AP1_sigma"/>
</dbReference>
<dbReference type="FunFam" id="3.30.450.60:FF:000007">
    <property type="entry name" value="AP complex subunit sigma"/>
    <property type="match status" value="1"/>
</dbReference>
<dbReference type="PANTHER" id="PTHR11753">
    <property type="entry name" value="ADAPTOR COMPLEXES SMALL SUBUNIT FAMILY"/>
    <property type="match status" value="1"/>
</dbReference>
<evidence type="ECO:0000256" key="3">
    <source>
        <dbReference type="ARBA" id="ARBA00006972"/>
    </source>
</evidence>
<evidence type="ECO:0000256" key="4">
    <source>
        <dbReference type="ARBA" id="ARBA00022448"/>
    </source>
</evidence>
<reference evidence="13" key="1">
    <citation type="submission" date="2017-07" db="EMBL/GenBank/DDBJ databases">
        <title>Taro Niue Genome Assembly and Annotation.</title>
        <authorList>
            <person name="Atibalentja N."/>
            <person name="Keating K."/>
            <person name="Fields C.J."/>
        </authorList>
    </citation>
    <scope>NUCLEOTIDE SEQUENCE</scope>
    <source>
        <strain evidence="13">Niue_2</strain>
        <tissue evidence="13">Leaf</tissue>
    </source>
</reference>
<dbReference type="EMBL" id="NMUH01007089">
    <property type="protein sequence ID" value="MQM16617.1"/>
    <property type="molecule type" value="Genomic_DNA"/>
</dbReference>
<dbReference type="Gene3D" id="3.30.450.60">
    <property type="match status" value="1"/>
</dbReference>
<evidence type="ECO:0000256" key="1">
    <source>
        <dbReference type="ARBA" id="ARBA00004145"/>
    </source>
</evidence>
<dbReference type="Proteomes" id="UP000652761">
    <property type="component" value="Unassembled WGS sequence"/>
</dbReference>
<dbReference type="AlphaFoldDB" id="A0A843XBJ6"/>
<evidence type="ECO:0000313" key="14">
    <source>
        <dbReference type="Proteomes" id="UP000652761"/>
    </source>
</evidence>
<evidence type="ECO:0000256" key="11">
    <source>
        <dbReference type="ARBA" id="ARBA00082295"/>
    </source>
</evidence>
<comment type="caution">
    <text evidence="13">The sequence shown here is derived from an EMBL/GenBank/DDBJ whole genome shotgun (WGS) entry which is preliminary data.</text>
</comment>
<keyword evidence="5" id="KW-0653">Protein transport</keyword>
<evidence type="ECO:0000256" key="2">
    <source>
        <dbReference type="ARBA" id="ARBA00004555"/>
    </source>
</evidence>
<evidence type="ECO:0000256" key="7">
    <source>
        <dbReference type="ARBA" id="ARBA00023136"/>
    </source>
</evidence>
<dbReference type="CDD" id="cd14831">
    <property type="entry name" value="AP1_sigma"/>
    <property type="match status" value="1"/>
</dbReference>
<gene>
    <name evidence="13" type="ORF">Taro_049580</name>
</gene>
<evidence type="ECO:0000256" key="10">
    <source>
        <dbReference type="ARBA" id="ARBA00066271"/>
    </source>
</evidence>
<dbReference type="GO" id="GO:0016482">
    <property type="term" value="P:cytosolic transport"/>
    <property type="evidence" value="ECO:0007669"/>
    <property type="project" value="UniProtKB-ARBA"/>
</dbReference>
<feature type="domain" description="AP complex mu/sigma subunit" evidence="12">
    <location>
        <begin position="138"/>
        <end position="273"/>
    </location>
</feature>
<dbReference type="GO" id="GO:0035615">
    <property type="term" value="F:clathrin adaptor activity"/>
    <property type="evidence" value="ECO:0007669"/>
    <property type="project" value="InterPro"/>
</dbReference>
<proteinExistence type="inferred from homology"/>
<accession>A0A843XBJ6</accession>
<dbReference type="InterPro" id="IPR011012">
    <property type="entry name" value="Longin-like_dom_sf"/>
</dbReference>
<dbReference type="GO" id="GO:0030121">
    <property type="term" value="C:AP-1 adaptor complex"/>
    <property type="evidence" value="ECO:0007669"/>
    <property type="project" value="InterPro"/>
</dbReference>
<dbReference type="GO" id="GO:0005829">
    <property type="term" value="C:cytosol"/>
    <property type="evidence" value="ECO:0007669"/>
    <property type="project" value="GOC"/>
</dbReference>
<dbReference type="Pfam" id="PF01217">
    <property type="entry name" value="Clat_adaptor_s"/>
    <property type="match status" value="1"/>
</dbReference>
<dbReference type="PROSITE" id="PS00989">
    <property type="entry name" value="CLAT_ADAPTOR_S"/>
    <property type="match status" value="1"/>
</dbReference>